<dbReference type="Proteomes" id="UP000074903">
    <property type="component" value="Unassembled WGS sequence"/>
</dbReference>
<dbReference type="Pfam" id="PF01420">
    <property type="entry name" value="Methylase_S"/>
    <property type="match status" value="2"/>
</dbReference>
<feature type="coiled-coil region" evidence="4">
    <location>
        <begin position="383"/>
        <end position="410"/>
    </location>
</feature>
<sequence length="413" mass="46600">MKINNNIPAYRFQGYTDAWKLRRFSELAEIRRGLTYSPTSINKEGVRVLRSSNIDEDTFTFGEDDVFVDKWVVKIPLVKEGDILITAANGSSRLVGKHAIIKDLPANSAIHGGFMLLASCRNPEFVNSLMSSAWYTKFINLYVAGGNGAIGNLNKNDLDEQNVLVPNPKEQSAIGTFFSTLDQHITLHQRKLDTLKEQKKTYLKLLFPAKGQTKPALRFQGFEDDWEEVKLGEVARFRRGSFPQPYGNSEWYDGDGAMPFVQVADVTDEMNLVEDTKQKISKKAQPLSVYAEKGSVLVTLQGSIGRVAITQYGAFIDRTVLIFENFYLPIDNVFWAYVIKQKFIEEAKSAPGGTIKTITKEVLSDFNIKLPTHSEQEVIGTFFQTLDQEIAQVEDKLASLKEMKKTLLRKLFV</sequence>
<evidence type="ECO:0000256" key="3">
    <source>
        <dbReference type="ARBA" id="ARBA00023125"/>
    </source>
</evidence>
<dbReference type="SUPFAM" id="SSF116734">
    <property type="entry name" value="DNA methylase specificity domain"/>
    <property type="match status" value="2"/>
</dbReference>
<proteinExistence type="inferred from homology"/>
<accession>A0A123VLM8</accession>
<keyword evidence="2" id="KW-0680">Restriction system</keyword>
<dbReference type="InterPro" id="IPR044946">
    <property type="entry name" value="Restrct_endonuc_typeI_TRD_sf"/>
</dbReference>
<dbReference type="GO" id="GO:0009307">
    <property type="term" value="P:DNA restriction-modification system"/>
    <property type="evidence" value="ECO:0007669"/>
    <property type="project" value="UniProtKB-KW"/>
</dbReference>
<evidence type="ECO:0000313" key="7">
    <source>
        <dbReference type="Proteomes" id="UP000074903"/>
    </source>
</evidence>
<dbReference type="EMBL" id="FILX01000014">
    <property type="protein sequence ID" value="CYX63102.1"/>
    <property type="molecule type" value="Genomic_DNA"/>
</dbReference>
<feature type="domain" description="Type I restriction modification DNA specificity" evidence="5">
    <location>
        <begin position="224"/>
        <end position="401"/>
    </location>
</feature>
<name>A0A123VLM8_STRSU</name>
<protein>
    <submittedName>
        <fullName evidence="6">Type I restriction enzyme, S subunit</fullName>
    </submittedName>
</protein>
<keyword evidence="4" id="KW-0175">Coiled coil</keyword>
<dbReference type="InterPro" id="IPR000055">
    <property type="entry name" value="Restrct_endonuc_typeI_TRD"/>
</dbReference>
<evidence type="ECO:0000259" key="5">
    <source>
        <dbReference type="Pfam" id="PF01420"/>
    </source>
</evidence>
<reference evidence="6 7" key="1">
    <citation type="submission" date="2016-02" db="EMBL/GenBank/DDBJ databases">
        <authorList>
            <consortium name="Pathogen Informatics"/>
        </authorList>
    </citation>
    <scope>NUCLEOTIDE SEQUENCE [LARGE SCALE GENOMIC DNA]</scope>
    <source>
        <strain evidence="6 7">SS993</strain>
    </source>
</reference>
<dbReference type="Gene3D" id="3.90.220.20">
    <property type="entry name" value="DNA methylase specificity domains"/>
    <property type="match status" value="2"/>
</dbReference>
<evidence type="ECO:0000256" key="4">
    <source>
        <dbReference type="SAM" id="Coils"/>
    </source>
</evidence>
<dbReference type="AlphaFoldDB" id="A0A123VLM8"/>
<dbReference type="RefSeq" id="WP_044766142.1">
    <property type="nucleotide sequence ID" value="NZ_CEHB01000315.1"/>
</dbReference>
<dbReference type="PANTHER" id="PTHR30408">
    <property type="entry name" value="TYPE-1 RESTRICTION ENZYME ECOKI SPECIFICITY PROTEIN"/>
    <property type="match status" value="1"/>
</dbReference>
<dbReference type="GO" id="GO:0003677">
    <property type="term" value="F:DNA binding"/>
    <property type="evidence" value="ECO:0007669"/>
    <property type="project" value="UniProtKB-KW"/>
</dbReference>
<gene>
    <name evidence="6" type="ORF">ERS132531_01030</name>
</gene>
<dbReference type="PANTHER" id="PTHR30408:SF12">
    <property type="entry name" value="TYPE I RESTRICTION ENZYME MJAVIII SPECIFICITY SUBUNIT"/>
    <property type="match status" value="1"/>
</dbReference>
<dbReference type="CDD" id="cd17270">
    <property type="entry name" value="RMtype1_S_Sba223ORF3470P-TRD1-CR1_like"/>
    <property type="match status" value="1"/>
</dbReference>
<evidence type="ECO:0000256" key="2">
    <source>
        <dbReference type="ARBA" id="ARBA00022747"/>
    </source>
</evidence>
<keyword evidence="3" id="KW-0238">DNA-binding</keyword>
<dbReference type="InterPro" id="IPR052021">
    <property type="entry name" value="Type-I_RS_S_subunit"/>
</dbReference>
<dbReference type="Gene3D" id="1.10.287.1120">
    <property type="entry name" value="Bipartite methylase S protein"/>
    <property type="match status" value="1"/>
</dbReference>
<evidence type="ECO:0000256" key="1">
    <source>
        <dbReference type="ARBA" id="ARBA00010923"/>
    </source>
</evidence>
<feature type="domain" description="Type I restriction modification DNA specificity" evidence="5">
    <location>
        <begin position="18"/>
        <end position="196"/>
    </location>
</feature>
<evidence type="ECO:0000313" key="6">
    <source>
        <dbReference type="EMBL" id="CYX63102.1"/>
    </source>
</evidence>
<comment type="similarity">
    <text evidence="1">Belongs to the type-I restriction system S methylase family.</text>
</comment>
<organism evidence="6 7">
    <name type="scientific">Streptococcus suis</name>
    <dbReference type="NCBI Taxonomy" id="1307"/>
    <lineage>
        <taxon>Bacteria</taxon>
        <taxon>Bacillati</taxon>
        <taxon>Bacillota</taxon>
        <taxon>Bacilli</taxon>
        <taxon>Lactobacillales</taxon>
        <taxon>Streptococcaceae</taxon>
        <taxon>Streptococcus</taxon>
    </lineage>
</organism>